<dbReference type="InterPro" id="IPR015947">
    <property type="entry name" value="PUA-like_sf"/>
</dbReference>
<evidence type="ECO:0000256" key="7">
    <source>
        <dbReference type="ARBA" id="ARBA00022840"/>
    </source>
</evidence>
<dbReference type="AlphaFoldDB" id="A0A0N0NK86"/>
<keyword evidence="3" id="KW-0641">Proline biosynthesis</keyword>
<dbReference type="Gene3D" id="2.30.130.10">
    <property type="entry name" value="PUA domain"/>
    <property type="match status" value="1"/>
</dbReference>
<dbReference type="InterPro" id="IPR036974">
    <property type="entry name" value="PUA_sf"/>
</dbReference>
<dbReference type="SUPFAM" id="SSF88697">
    <property type="entry name" value="PUA domain-like"/>
    <property type="match status" value="1"/>
</dbReference>
<dbReference type="InterPro" id="IPR001057">
    <property type="entry name" value="Glu/AcGlu_kinase"/>
</dbReference>
<dbReference type="CDD" id="cd05233">
    <property type="entry name" value="SDR_c"/>
    <property type="match status" value="1"/>
</dbReference>
<dbReference type="InterPro" id="IPR036291">
    <property type="entry name" value="NAD(P)-bd_dom_sf"/>
</dbReference>
<dbReference type="Pfam" id="PF00106">
    <property type="entry name" value="adh_short"/>
    <property type="match status" value="1"/>
</dbReference>
<keyword evidence="4" id="KW-0808">Transferase</keyword>
<dbReference type="PRINTS" id="PR00474">
    <property type="entry name" value="GLU5KINASE"/>
</dbReference>
<dbReference type="Gene3D" id="3.40.50.720">
    <property type="entry name" value="NAD(P)-binding Rossmann-like Domain"/>
    <property type="match status" value="1"/>
</dbReference>
<evidence type="ECO:0000256" key="4">
    <source>
        <dbReference type="ARBA" id="ARBA00022679"/>
    </source>
</evidence>
<dbReference type="HAMAP" id="MF_00456">
    <property type="entry name" value="ProB"/>
    <property type="match status" value="1"/>
</dbReference>
<dbReference type="PANTHER" id="PTHR43654:SF3">
    <property type="entry name" value="GLUTAMATE 5-KINASE"/>
    <property type="match status" value="1"/>
</dbReference>
<dbReference type="SUPFAM" id="SSF53633">
    <property type="entry name" value="Carbamate kinase-like"/>
    <property type="match status" value="1"/>
</dbReference>
<dbReference type="GO" id="GO:0003723">
    <property type="term" value="F:RNA binding"/>
    <property type="evidence" value="ECO:0007669"/>
    <property type="project" value="InterPro"/>
</dbReference>
<evidence type="ECO:0000256" key="1">
    <source>
        <dbReference type="ARBA" id="ARBA00022490"/>
    </source>
</evidence>
<evidence type="ECO:0000256" key="2">
    <source>
        <dbReference type="ARBA" id="ARBA00022605"/>
    </source>
</evidence>
<dbReference type="OrthoDB" id="409889at2759"/>
<dbReference type="RefSeq" id="XP_017997502.1">
    <property type="nucleotide sequence ID" value="XM_018144068.1"/>
</dbReference>
<keyword evidence="2" id="KW-0028">Amino-acid biosynthesis</keyword>
<dbReference type="PROSITE" id="PS00902">
    <property type="entry name" value="GLUTAMATE_5_KINASE"/>
    <property type="match status" value="1"/>
</dbReference>
<dbReference type="GO" id="GO:0005829">
    <property type="term" value="C:cytosol"/>
    <property type="evidence" value="ECO:0007669"/>
    <property type="project" value="TreeGrafter"/>
</dbReference>
<dbReference type="PANTHER" id="PTHR43654">
    <property type="entry name" value="GLUTAMATE 5-KINASE"/>
    <property type="match status" value="1"/>
</dbReference>
<protein>
    <submittedName>
        <fullName evidence="10">Putative glutamate 5-kinase</fullName>
    </submittedName>
</protein>
<dbReference type="NCBIfam" id="TIGR01027">
    <property type="entry name" value="proB"/>
    <property type="match status" value="1"/>
</dbReference>
<dbReference type="FunFam" id="2.30.130.10:FF:000008">
    <property type="entry name" value="Glutamate 5-kinase"/>
    <property type="match status" value="1"/>
</dbReference>
<evidence type="ECO:0000256" key="5">
    <source>
        <dbReference type="ARBA" id="ARBA00022741"/>
    </source>
</evidence>
<evidence type="ECO:0000313" key="11">
    <source>
        <dbReference type="Proteomes" id="UP000038010"/>
    </source>
</evidence>
<comment type="caution">
    <text evidence="10">The sequence shown here is derived from an EMBL/GenBank/DDBJ whole genome shotgun (WGS) entry which is preliminary data.</text>
</comment>
<evidence type="ECO:0000313" key="10">
    <source>
        <dbReference type="EMBL" id="KPI37539.1"/>
    </source>
</evidence>
<name>A0A0N0NK86_9EURO</name>
<dbReference type="InterPro" id="IPR019797">
    <property type="entry name" value="Glutamate_5-kinase_CS"/>
</dbReference>
<feature type="region of interest" description="Disordered" evidence="8">
    <location>
        <begin position="618"/>
        <end position="683"/>
    </location>
</feature>
<evidence type="ECO:0000256" key="8">
    <source>
        <dbReference type="SAM" id="MobiDB-lite"/>
    </source>
</evidence>
<feature type="domain" description="PUA" evidence="9">
    <location>
        <begin position="492"/>
        <end position="608"/>
    </location>
</feature>
<dbReference type="FunFam" id="3.40.1160.10:FF:000018">
    <property type="entry name" value="Glutamate 5-kinase"/>
    <property type="match status" value="1"/>
</dbReference>
<evidence type="ECO:0000256" key="6">
    <source>
        <dbReference type="ARBA" id="ARBA00022777"/>
    </source>
</evidence>
<evidence type="ECO:0000259" key="9">
    <source>
        <dbReference type="SMART" id="SM00359"/>
    </source>
</evidence>
<dbReference type="VEuPathDB" id="FungiDB:AB675_3969"/>
<feature type="compositionally biased region" description="Polar residues" evidence="8">
    <location>
        <begin position="635"/>
        <end position="646"/>
    </location>
</feature>
<dbReference type="Proteomes" id="UP000038010">
    <property type="component" value="Unassembled WGS sequence"/>
</dbReference>
<dbReference type="PROSITE" id="PS50890">
    <property type="entry name" value="PUA"/>
    <property type="match status" value="1"/>
</dbReference>
<keyword evidence="6 10" id="KW-0418">Kinase</keyword>
<dbReference type="InterPro" id="IPR002478">
    <property type="entry name" value="PUA"/>
</dbReference>
<dbReference type="CDD" id="cd04242">
    <property type="entry name" value="AAK_G5K_ProB"/>
    <property type="match status" value="1"/>
</dbReference>
<reference evidence="10 11" key="1">
    <citation type="submission" date="2015-06" db="EMBL/GenBank/DDBJ databases">
        <title>Draft genome of the ant-associated black yeast Phialophora attae CBS 131958.</title>
        <authorList>
            <person name="Moreno L.F."/>
            <person name="Stielow B.J."/>
            <person name="de Hoog S."/>
            <person name="Vicente V.A."/>
            <person name="Weiss V.A."/>
            <person name="de Vries M."/>
            <person name="Cruz L.M."/>
            <person name="Souza E.M."/>
        </authorList>
    </citation>
    <scope>NUCLEOTIDE SEQUENCE [LARGE SCALE GENOMIC DNA]</scope>
    <source>
        <strain evidence="10 11">CBS 131958</strain>
    </source>
</reference>
<dbReference type="GO" id="GO:0004349">
    <property type="term" value="F:glutamate 5-kinase activity"/>
    <property type="evidence" value="ECO:0007669"/>
    <property type="project" value="InterPro"/>
</dbReference>
<keyword evidence="5" id="KW-0547">Nucleotide-binding</keyword>
<dbReference type="InterPro" id="IPR036393">
    <property type="entry name" value="AceGlu_kinase-like_sf"/>
</dbReference>
<keyword evidence="7" id="KW-0067">ATP-binding</keyword>
<organism evidence="10 11">
    <name type="scientific">Cyphellophora attinorum</name>
    <dbReference type="NCBI Taxonomy" id="1664694"/>
    <lineage>
        <taxon>Eukaryota</taxon>
        <taxon>Fungi</taxon>
        <taxon>Dikarya</taxon>
        <taxon>Ascomycota</taxon>
        <taxon>Pezizomycotina</taxon>
        <taxon>Eurotiomycetes</taxon>
        <taxon>Chaetothyriomycetidae</taxon>
        <taxon>Chaetothyriales</taxon>
        <taxon>Cyphellophoraceae</taxon>
        <taxon>Cyphellophora</taxon>
    </lineage>
</organism>
<keyword evidence="11" id="KW-1185">Reference proteome</keyword>
<keyword evidence="1" id="KW-0963">Cytoplasm</keyword>
<accession>A0A0N0NK86</accession>
<dbReference type="InterPro" id="IPR041739">
    <property type="entry name" value="G5K_ProB"/>
</dbReference>
<proteinExistence type="inferred from homology"/>
<sequence>MFPGVAVVTGAAGTGMGQAIAKAFAGEGCNRIAITDINASLLDKTAAEIKEKYAGVQVLAHAGDISDHEFVDGFFTLVVEKFGRIDYAVNCAGIMGNNQSSTDTSLDDFDKITNVNYRGCWLSSRAELKQMVQQEPLESHDGRPGERGSIVNIASQLGIVGRPRAPAYCASKSAVIGMTRCDAIDYSEHGIRVNAICPGIIATPMTTGSSSIVDERTHEPILSILSIIVETAIRLRRDGHKVVIVSSGAIAVGLKRMTIPKRPKHLAQVQVSFGSNWTISLMSIWDSLFGHMDQPVAQVLLTRNDIADRTQYLNAQNTLAECLSFGVIPIVNENDTISVSEIKFGDNDTLSAITAAMVNADYLFLMTDVDCLYDKNPRAFPDAQPITVVEDIDRLQADVSSKGSALGTGGMATKITAARLATAAGTSTIITNSSKPGNISNIIHYLHPDTSSANGISSPAPNVPPLHTRFLPSATPIRSRAFWILHGLHPHGSIYIDRGAAAALSTHAGLLPVGIVAVTGTFAQQEAVRLIVVDRTKMGSLSPRADTTLEGSISTFSQPAMEFIDYDNGEEIGRAVVNYSSTEVARIRGLRSKDIASVLGYADSEYVAFRENVSLREHANAGSRASRPETPAPQTPTKAASRTPDASISDLRDLHISKEEEGSRTPNAGHITPAAETPAASEV</sequence>
<dbReference type="SMART" id="SM00359">
    <property type="entry name" value="PUA"/>
    <property type="match status" value="1"/>
</dbReference>
<gene>
    <name evidence="10" type="ORF">AB675_3969</name>
</gene>
<feature type="compositionally biased region" description="Basic and acidic residues" evidence="8">
    <location>
        <begin position="650"/>
        <end position="663"/>
    </location>
</feature>
<dbReference type="SUPFAM" id="SSF51735">
    <property type="entry name" value="NAD(P)-binding Rossmann-fold domains"/>
    <property type="match status" value="1"/>
</dbReference>
<dbReference type="InterPro" id="IPR005715">
    <property type="entry name" value="Glu_5kinase/COase_Synthase"/>
</dbReference>
<dbReference type="GeneID" id="28735948"/>
<evidence type="ECO:0000256" key="3">
    <source>
        <dbReference type="ARBA" id="ARBA00022650"/>
    </source>
</evidence>
<dbReference type="GO" id="GO:1901607">
    <property type="term" value="P:alpha-amino acid biosynthetic process"/>
    <property type="evidence" value="ECO:0007669"/>
    <property type="project" value="UniProtKB-ARBA"/>
</dbReference>
<dbReference type="EMBL" id="LFJN01000023">
    <property type="protein sequence ID" value="KPI37539.1"/>
    <property type="molecule type" value="Genomic_DNA"/>
</dbReference>
<dbReference type="CDD" id="cd21157">
    <property type="entry name" value="PUA_G5K"/>
    <property type="match status" value="1"/>
</dbReference>
<dbReference type="InterPro" id="IPR002347">
    <property type="entry name" value="SDR_fam"/>
</dbReference>
<dbReference type="STRING" id="1664694.A0A0N0NK86"/>
<dbReference type="GO" id="GO:0005524">
    <property type="term" value="F:ATP binding"/>
    <property type="evidence" value="ECO:0007669"/>
    <property type="project" value="UniProtKB-KW"/>
</dbReference>
<dbReference type="Gene3D" id="3.40.1160.10">
    <property type="entry name" value="Acetylglutamate kinase-like"/>
    <property type="match status" value="2"/>
</dbReference>